<dbReference type="SUPFAM" id="SSF55120">
    <property type="entry name" value="Pseudouridine synthase"/>
    <property type="match status" value="1"/>
</dbReference>
<accession>A0A5C7FKX9</accession>
<dbReference type="Proteomes" id="UP000321907">
    <property type="component" value="Unassembled WGS sequence"/>
</dbReference>
<dbReference type="Gene3D" id="3.30.70.1560">
    <property type="entry name" value="Alpha-L RNA-binding motif"/>
    <property type="match status" value="1"/>
</dbReference>
<dbReference type="GO" id="GO:0006364">
    <property type="term" value="P:rRNA processing"/>
    <property type="evidence" value="ECO:0007669"/>
    <property type="project" value="UniProtKB-ARBA"/>
</dbReference>
<dbReference type="InterPro" id="IPR006145">
    <property type="entry name" value="PsdUridine_synth_RsuA/RluA"/>
</dbReference>
<dbReference type="OrthoDB" id="1012272at2"/>
<dbReference type="GO" id="GO:0140098">
    <property type="term" value="F:catalytic activity, acting on RNA"/>
    <property type="evidence" value="ECO:0007669"/>
    <property type="project" value="UniProtKB-ARBA"/>
</dbReference>
<evidence type="ECO:0000259" key="4">
    <source>
        <dbReference type="Pfam" id="PF00849"/>
    </source>
</evidence>
<dbReference type="NCBIfam" id="TIGR00093">
    <property type="entry name" value="pseudouridine synthase"/>
    <property type="match status" value="1"/>
</dbReference>
<dbReference type="InterPro" id="IPR020094">
    <property type="entry name" value="TruA/RsuA/RluB/E/F_N"/>
</dbReference>
<evidence type="ECO:0000313" key="5">
    <source>
        <dbReference type="EMBL" id="TXF90613.1"/>
    </source>
</evidence>
<dbReference type="GO" id="GO:0003723">
    <property type="term" value="F:RNA binding"/>
    <property type="evidence" value="ECO:0007669"/>
    <property type="project" value="InterPro"/>
</dbReference>
<reference evidence="5 6" key="1">
    <citation type="submission" date="2019-08" db="EMBL/GenBank/DDBJ databases">
        <title>Lewinella sp. strain SSH13 Genome sequencing and assembly.</title>
        <authorList>
            <person name="Kim I."/>
        </authorList>
    </citation>
    <scope>NUCLEOTIDE SEQUENCE [LARGE SCALE GENOMIC DNA]</scope>
    <source>
        <strain evidence="5 6">SSH13</strain>
    </source>
</reference>
<dbReference type="GO" id="GO:0001522">
    <property type="term" value="P:pseudouridine synthesis"/>
    <property type="evidence" value="ECO:0007669"/>
    <property type="project" value="InterPro"/>
</dbReference>
<name>A0A5C7FKX9_9BACT</name>
<keyword evidence="2 3" id="KW-0413">Isomerase</keyword>
<dbReference type="GO" id="GO:0009982">
    <property type="term" value="F:pseudouridine synthase activity"/>
    <property type="evidence" value="ECO:0007669"/>
    <property type="project" value="InterPro"/>
</dbReference>
<dbReference type="InterPro" id="IPR050343">
    <property type="entry name" value="RsuA_PseudoU_synthase"/>
</dbReference>
<comment type="similarity">
    <text evidence="1 3">Belongs to the pseudouridine synthase RsuA family.</text>
</comment>
<protein>
    <recommendedName>
        <fullName evidence="3">Pseudouridine synthase</fullName>
        <ecNumber evidence="3">5.4.99.-</ecNumber>
    </recommendedName>
</protein>
<keyword evidence="6" id="KW-1185">Reference proteome</keyword>
<sequence>MHHHYLLNKPHSYLSQFTNQHTTRRNKKMLGELHDFAPGTMSVGRLDENSEGLLLLTTDGKVSYAIAGAKKVEKEYYAQVLGEVTPEAIAQLNAGVEIGFNGKRYQTLPCTSRLLDPAPEFSFPPRRVHSPSHGPTSWISITLREGKYRQVRKMAAAVGHPVIRLIRVRIGKIELGSLAAGEVVEVDKLNFR</sequence>
<dbReference type="InterPro" id="IPR020103">
    <property type="entry name" value="PsdUridine_synth_cat_dom_sf"/>
</dbReference>
<dbReference type="PROSITE" id="PS01149">
    <property type="entry name" value="PSI_RSU"/>
    <property type="match status" value="1"/>
</dbReference>
<evidence type="ECO:0000256" key="1">
    <source>
        <dbReference type="ARBA" id="ARBA00008348"/>
    </source>
</evidence>
<dbReference type="Gene3D" id="3.30.70.580">
    <property type="entry name" value="Pseudouridine synthase I, catalytic domain, N-terminal subdomain"/>
    <property type="match status" value="1"/>
</dbReference>
<dbReference type="InterPro" id="IPR042092">
    <property type="entry name" value="PsdUridine_s_RsuA/RluB/E/F_cat"/>
</dbReference>
<dbReference type="AlphaFoldDB" id="A0A5C7FKX9"/>
<dbReference type="EC" id="5.4.99.-" evidence="3"/>
<feature type="domain" description="Pseudouridine synthase RsuA/RluA-like" evidence="4">
    <location>
        <begin position="3"/>
        <end position="157"/>
    </location>
</feature>
<organism evidence="5 6">
    <name type="scientific">Neolewinella aurantiaca</name>
    <dbReference type="NCBI Taxonomy" id="2602767"/>
    <lineage>
        <taxon>Bacteria</taxon>
        <taxon>Pseudomonadati</taxon>
        <taxon>Bacteroidota</taxon>
        <taxon>Saprospiria</taxon>
        <taxon>Saprospirales</taxon>
        <taxon>Lewinellaceae</taxon>
        <taxon>Neolewinella</taxon>
    </lineage>
</organism>
<dbReference type="EMBL" id="VOXD01000006">
    <property type="protein sequence ID" value="TXF90613.1"/>
    <property type="molecule type" value="Genomic_DNA"/>
</dbReference>
<dbReference type="PANTHER" id="PTHR47683">
    <property type="entry name" value="PSEUDOURIDINE SYNTHASE FAMILY PROTEIN-RELATED"/>
    <property type="match status" value="1"/>
</dbReference>
<dbReference type="RefSeq" id="WP_147929785.1">
    <property type="nucleotide sequence ID" value="NZ_VOXD01000006.1"/>
</dbReference>
<dbReference type="PANTHER" id="PTHR47683:SF2">
    <property type="entry name" value="RNA-BINDING S4 DOMAIN-CONTAINING PROTEIN"/>
    <property type="match status" value="1"/>
</dbReference>
<proteinExistence type="inferred from homology"/>
<evidence type="ECO:0000256" key="2">
    <source>
        <dbReference type="ARBA" id="ARBA00023235"/>
    </source>
</evidence>
<gene>
    <name evidence="5" type="ORF">FUA23_05835</name>
</gene>
<dbReference type="Pfam" id="PF00849">
    <property type="entry name" value="PseudoU_synth_2"/>
    <property type="match status" value="1"/>
</dbReference>
<evidence type="ECO:0000256" key="3">
    <source>
        <dbReference type="RuleBase" id="RU003887"/>
    </source>
</evidence>
<evidence type="ECO:0000313" key="6">
    <source>
        <dbReference type="Proteomes" id="UP000321907"/>
    </source>
</evidence>
<dbReference type="InterPro" id="IPR018496">
    <property type="entry name" value="PsdUridine_synth_RsuA/RluB_CS"/>
</dbReference>
<comment type="caution">
    <text evidence="5">The sequence shown here is derived from an EMBL/GenBank/DDBJ whole genome shotgun (WGS) entry which is preliminary data.</text>
</comment>
<dbReference type="InterPro" id="IPR000748">
    <property type="entry name" value="PsdUridine_synth_RsuA/RluB/E/F"/>
</dbReference>